<evidence type="ECO:0000256" key="3">
    <source>
        <dbReference type="ARBA" id="ARBA00022640"/>
    </source>
</evidence>
<dbReference type="EMBL" id="KK784875">
    <property type="protein sequence ID" value="KDO82983.1"/>
    <property type="molecule type" value="Genomic_DNA"/>
</dbReference>
<name>A0A067GTD6_CITSI</name>
<dbReference type="GO" id="GO:0009535">
    <property type="term" value="C:chloroplast thylakoid membrane"/>
    <property type="evidence" value="ECO:0007669"/>
    <property type="project" value="UniProtKB-SubCell"/>
</dbReference>
<dbReference type="Proteomes" id="UP000027120">
    <property type="component" value="Unassembled WGS sequence"/>
</dbReference>
<dbReference type="SUPFAM" id="SSF101112">
    <property type="entry name" value="Oxygen-evolving enhancer protein 3"/>
    <property type="match status" value="1"/>
</dbReference>
<dbReference type="eggNOG" id="ENOG502RXRQ">
    <property type="taxonomic scope" value="Eukaryota"/>
</dbReference>
<comment type="subcellular location">
    <subcellularLocation>
        <location evidence="1">Plastid</location>
        <location evidence="1">Chloroplast thylakoid membrane</location>
        <topology evidence="1">Peripheral membrane protein</topology>
        <orientation evidence="1">Lumenal side</orientation>
    </subcellularLocation>
</comment>
<comment type="similarity">
    <text evidence="7">Belongs to the PsbQ family.</text>
</comment>
<sequence>MNSSSFSKATSLLQAHNVTNNHNPKTSLPEIKPKATQNPIPSRRNFVTTLISTSLALVGLHGDGIGSSSGASVALAESWGTRSFLKERFFEPGLSPEDAVARIKQTAEGMHSLREMVDRMAWRYVIFYIRLKQAYLSQDLKTAFSTLPEVRRREYVNTANDLIDNMAEFDYYVRTPKVYESYLYYEKALKNLDDIVAMFA</sequence>
<evidence type="ECO:0000313" key="9">
    <source>
        <dbReference type="EMBL" id="KDO82983.1"/>
    </source>
</evidence>
<dbReference type="GO" id="GO:0009507">
    <property type="term" value="C:chloroplast"/>
    <property type="evidence" value="ECO:0000318"/>
    <property type="project" value="GO_Central"/>
</dbReference>
<dbReference type="Gene3D" id="1.20.120.290">
    <property type="entry name" value="Oxygen-evolving enhancer protein 3 (PsbQ), four-helix up-down bundle"/>
    <property type="match status" value="1"/>
</dbReference>
<dbReference type="KEGG" id="cit:102608346"/>
<dbReference type="GO" id="GO:0019898">
    <property type="term" value="C:extrinsic component of membrane"/>
    <property type="evidence" value="ECO:0007669"/>
    <property type="project" value="InterPro"/>
</dbReference>
<dbReference type="PaxDb" id="2711-XP_006483122.1"/>
<dbReference type="GO" id="GO:0005509">
    <property type="term" value="F:calcium ion binding"/>
    <property type="evidence" value="ECO:0007669"/>
    <property type="project" value="InterPro"/>
</dbReference>
<keyword evidence="6" id="KW-0472">Membrane</keyword>
<dbReference type="GO" id="GO:0009767">
    <property type="term" value="P:photosynthetic electron transport chain"/>
    <property type="evidence" value="ECO:0000318"/>
    <property type="project" value="GO_Central"/>
</dbReference>
<evidence type="ECO:0000256" key="2">
    <source>
        <dbReference type="ARBA" id="ARBA00022528"/>
    </source>
</evidence>
<dbReference type="InterPro" id="IPR054099">
    <property type="entry name" value="PSII_PsbQ_pln"/>
</dbReference>
<evidence type="ECO:0000256" key="1">
    <source>
        <dbReference type="ARBA" id="ARBA00004622"/>
    </source>
</evidence>
<evidence type="ECO:0000256" key="8">
    <source>
        <dbReference type="SAM" id="MobiDB-lite"/>
    </source>
</evidence>
<dbReference type="Pfam" id="PF05757">
    <property type="entry name" value="PsbQ"/>
    <property type="match status" value="1"/>
</dbReference>
<evidence type="ECO:0000256" key="5">
    <source>
        <dbReference type="ARBA" id="ARBA00023078"/>
    </source>
</evidence>
<dbReference type="OrthoDB" id="1877844at2759"/>
<feature type="region of interest" description="Disordered" evidence="8">
    <location>
        <begin position="15"/>
        <end position="40"/>
    </location>
</feature>
<feature type="compositionally biased region" description="Polar residues" evidence="8">
    <location>
        <begin position="15"/>
        <end position="26"/>
    </location>
</feature>
<reference evidence="9 10" key="1">
    <citation type="submission" date="2014-04" db="EMBL/GenBank/DDBJ databases">
        <authorList>
            <consortium name="International Citrus Genome Consortium"/>
            <person name="Gmitter F."/>
            <person name="Chen C."/>
            <person name="Farmerie W."/>
            <person name="Harkins T."/>
            <person name="Desany B."/>
            <person name="Mohiuddin M."/>
            <person name="Kodira C."/>
            <person name="Borodovsky M."/>
            <person name="Lomsadze A."/>
            <person name="Burns P."/>
            <person name="Jenkins J."/>
            <person name="Prochnik S."/>
            <person name="Shu S."/>
            <person name="Chapman J."/>
            <person name="Pitluck S."/>
            <person name="Schmutz J."/>
            <person name="Rokhsar D."/>
        </authorList>
    </citation>
    <scope>NUCLEOTIDE SEQUENCE</scope>
</reference>
<keyword evidence="2" id="KW-0150">Chloroplast</keyword>
<organism evidence="9 10">
    <name type="scientific">Citrus sinensis</name>
    <name type="common">Sweet orange</name>
    <name type="synonym">Citrus aurantium var. sinensis</name>
    <dbReference type="NCBI Taxonomy" id="2711"/>
    <lineage>
        <taxon>Eukaryota</taxon>
        <taxon>Viridiplantae</taxon>
        <taxon>Streptophyta</taxon>
        <taxon>Embryophyta</taxon>
        <taxon>Tracheophyta</taxon>
        <taxon>Spermatophyta</taxon>
        <taxon>Magnoliopsida</taxon>
        <taxon>eudicotyledons</taxon>
        <taxon>Gunneridae</taxon>
        <taxon>Pentapetalae</taxon>
        <taxon>rosids</taxon>
        <taxon>malvids</taxon>
        <taxon>Sapindales</taxon>
        <taxon>Rutaceae</taxon>
        <taxon>Aurantioideae</taxon>
        <taxon>Citrus</taxon>
    </lineage>
</organism>
<protein>
    <submittedName>
        <fullName evidence="9">Uncharacterized protein</fullName>
    </submittedName>
</protein>
<evidence type="ECO:0000256" key="4">
    <source>
        <dbReference type="ARBA" id="ARBA00022946"/>
    </source>
</evidence>
<keyword evidence="10" id="KW-1185">Reference proteome</keyword>
<dbReference type="InterPro" id="IPR023222">
    <property type="entry name" value="PsbQ-like_dom_sf"/>
</dbReference>
<keyword evidence="5" id="KW-0793">Thylakoid</keyword>
<keyword evidence="4" id="KW-0809">Transit peptide</keyword>
<dbReference type="SMR" id="A0A067GTD6"/>
<accession>A0A067GTD6</accession>
<dbReference type="PANTHER" id="PTHR33399:SF5">
    <property type="entry name" value="PHOTOSYNTHETIC NDH SUBUNIT OF LUMENAL LOCATION 2, CHLOROPLASTIC"/>
    <property type="match status" value="1"/>
</dbReference>
<dbReference type="STRING" id="2711.A0A067GTD6"/>
<gene>
    <name evidence="9" type="ORF">CISIN_1g029051mg</name>
</gene>
<dbReference type="InterPro" id="IPR008797">
    <property type="entry name" value="PSII_PsbQ"/>
</dbReference>
<evidence type="ECO:0000256" key="7">
    <source>
        <dbReference type="ARBA" id="ARBA00035649"/>
    </source>
</evidence>
<proteinExistence type="inferred from homology"/>
<dbReference type="PANTHER" id="PTHR33399">
    <property type="entry name" value="OXYGEN-EVOLVING ENHANCER PROTEIN 3-1, CHLOROPLASTIC"/>
    <property type="match status" value="1"/>
</dbReference>
<dbReference type="AlphaFoldDB" id="A0A067GTD6"/>
<evidence type="ECO:0000313" key="10">
    <source>
        <dbReference type="Proteomes" id="UP000027120"/>
    </source>
</evidence>
<dbReference type="GO" id="GO:0009654">
    <property type="term" value="C:photosystem II oxygen evolving complex"/>
    <property type="evidence" value="ECO:0007669"/>
    <property type="project" value="InterPro"/>
</dbReference>
<evidence type="ECO:0000256" key="6">
    <source>
        <dbReference type="ARBA" id="ARBA00023136"/>
    </source>
</evidence>
<keyword evidence="3" id="KW-0934">Plastid</keyword>